<dbReference type="AlphaFoldDB" id="A0A077ET66"/>
<sequence>MFLNLFRAQRGAKSALIGAEGLCLELEIKSLCVERNGQEK</sequence>
<protein>
    <submittedName>
        <fullName evidence="1">Uncharacterized protein</fullName>
    </submittedName>
</protein>
<keyword evidence="1" id="KW-0614">Plasmid</keyword>
<evidence type="ECO:0000313" key="1">
    <source>
        <dbReference type="EMBL" id="AIL49903.1"/>
    </source>
</evidence>
<reference evidence="1" key="1">
    <citation type="journal article" date="2015" name="Dis. Aquat. Organ.">
        <title>Photorhabdus insect-related (Pir) toxin-like genes in a plasmid of Vibrio parahaemolyticus, the causative agent of acute hepatopancreatic necrosis disease (AHPND) of shrimp.</title>
        <authorList>
            <person name="Han J.E."/>
            <person name="Tang K.F."/>
            <person name="Tran L.H."/>
            <person name="Lightner D.V."/>
        </authorList>
    </citation>
    <scope>NUCLEOTIDE SEQUENCE</scope>
    <source>
        <strain evidence="1">13-028/A3</strain>
        <plasmid evidence="1">pVPA3-1</plasmid>
    </source>
</reference>
<organism evidence="1">
    <name type="scientific">Vibrio parahaemolyticus</name>
    <dbReference type="NCBI Taxonomy" id="670"/>
    <lineage>
        <taxon>Bacteria</taxon>
        <taxon>Pseudomonadati</taxon>
        <taxon>Pseudomonadota</taxon>
        <taxon>Gammaproteobacteria</taxon>
        <taxon>Vibrionales</taxon>
        <taxon>Vibrionaceae</taxon>
        <taxon>Vibrio</taxon>
    </lineage>
</organism>
<proteinExistence type="predicted"/>
<name>A0A077ET66_VIBPH</name>
<accession>A0A077ET66</accession>
<dbReference type="EMBL" id="KM067908">
    <property type="protein sequence ID" value="AIL49903.1"/>
    <property type="molecule type" value="Genomic_DNA"/>
</dbReference>
<geneLocation type="plasmid" evidence="1">
    <name>pVPA3-1</name>
</geneLocation>